<dbReference type="Pfam" id="PF00415">
    <property type="entry name" value="RCC1"/>
    <property type="match status" value="3"/>
</dbReference>
<accession>A0A2V3HU67</accession>
<dbReference type="SUPFAM" id="SSF57184">
    <property type="entry name" value="Growth factor receptor domain"/>
    <property type="match status" value="2"/>
</dbReference>
<feature type="region of interest" description="Disordered" evidence="1">
    <location>
        <begin position="1021"/>
        <end position="1060"/>
    </location>
</feature>
<keyword evidence="2" id="KW-0472">Membrane</keyword>
<organism evidence="3 4">
    <name type="scientific">Candidatus Thalassarchaeum betae</name>
    <dbReference type="NCBI Taxonomy" id="2599289"/>
    <lineage>
        <taxon>Archaea</taxon>
        <taxon>Methanobacteriati</taxon>
        <taxon>Thermoplasmatota</taxon>
        <taxon>Candidatus Poseidoniia</taxon>
        <taxon>Candidatus Poseidoniales</taxon>
        <taxon>Candidatus Thalassarchaeaceae</taxon>
        <taxon>Candidatus Thalassarchaeum</taxon>
    </lineage>
</organism>
<dbReference type="PANTHER" id="PTHR45982:SF1">
    <property type="entry name" value="REGULATOR OF CHROMOSOME CONDENSATION"/>
    <property type="match status" value="1"/>
</dbReference>
<dbReference type="InterPro" id="IPR000408">
    <property type="entry name" value="Reg_chr_condens"/>
</dbReference>
<evidence type="ECO:0000313" key="4">
    <source>
        <dbReference type="Proteomes" id="UP000248161"/>
    </source>
</evidence>
<evidence type="ECO:0000313" key="3">
    <source>
        <dbReference type="EMBL" id="PXF22456.1"/>
    </source>
</evidence>
<protein>
    <recommendedName>
        <fullName evidence="5">Tyrosine-protein kinase ephrin type A/B receptor-like domain-containing protein</fullName>
    </recommendedName>
</protein>
<dbReference type="SUPFAM" id="SSF50985">
    <property type="entry name" value="RCC1/BLIP-II"/>
    <property type="match status" value="2"/>
</dbReference>
<dbReference type="Gene3D" id="2.130.10.30">
    <property type="entry name" value="Regulator of chromosome condensation 1/beta-lactamase-inhibitor protein II"/>
    <property type="match status" value="2"/>
</dbReference>
<feature type="compositionally biased region" description="Basic residues" evidence="1">
    <location>
        <begin position="1027"/>
        <end position="1060"/>
    </location>
</feature>
<feature type="region of interest" description="Disordered" evidence="1">
    <location>
        <begin position="769"/>
        <end position="789"/>
    </location>
</feature>
<keyword evidence="2" id="KW-0812">Transmembrane</keyword>
<dbReference type="Pfam" id="PF13540">
    <property type="entry name" value="RCC1_2"/>
    <property type="match status" value="1"/>
</dbReference>
<dbReference type="InterPro" id="IPR051553">
    <property type="entry name" value="Ran_GTPase-activating"/>
</dbReference>
<evidence type="ECO:0008006" key="5">
    <source>
        <dbReference type="Google" id="ProtNLM"/>
    </source>
</evidence>
<dbReference type="PRINTS" id="PR00633">
    <property type="entry name" value="RCCNDNSATION"/>
</dbReference>
<dbReference type="InterPro" id="IPR009030">
    <property type="entry name" value="Growth_fac_rcpt_cys_sf"/>
</dbReference>
<keyword evidence="2" id="KW-1133">Transmembrane helix</keyword>
<evidence type="ECO:0000256" key="2">
    <source>
        <dbReference type="SAM" id="Phobius"/>
    </source>
</evidence>
<feature type="transmembrane region" description="Helical" evidence="2">
    <location>
        <begin position="1001"/>
        <end position="1019"/>
    </location>
</feature>
<dbReference type="SMART" id="SM01411">
    <property type="entry name" value="Ephrin_rec_like"/>
    <property type="match status" value="8"/>
</dbReference>
<dbReference type="GO" id="GO:0005737">
    <property type="term" value="C:cytoplasm"/>
    <property type="evidence" value="ECO:0007669"/>
    <property type="project" value="TreeGrafter"/>
</dbReference>
<comment type="caution">
    <text evidence="3">The sequence shown here is derived from an EMBL/GenBank/DDBJ whole genome shotgun (WGS) entry which is preliminary data.</text>
</comment>
<gene>
    <name evidence="3" type="ORF">CXX69_00535</name>
</gene>
<dbReference type="PANTHER" id="PTHR45982">
    <property type="entry name" value="REGULATOR OF CHROMOSOME CONDENSATION"/>
    <property type="match status" value="1"/>
</dbReference>
<sequence length="1060" mass="110844">MRRPTRPSNALSITLVVLLLGMSASLAIDSGDRAELAVDKPVLETHSNLYFPGSQEGSIYSDSTLAASSFHTCVVMDDKKMKCWGDGVSGKLGNGSSLDKYVPEYVALGANGGPSLATEHFSYGHFSLARMIDGSIQGWGENGQNNIGCDTTTCWWGGGQNLPLQTKMPATRTAIQVSPGLHHSCAVMDDLSVWCWGQNNYGQVGNGYAPQDVTQGPTNIPMPTGRTAIALAGGSQYSCAVLDDGSAMCWGSNDYGQLGTGNYVDVDEPTAVTAVPSNRTIAAISAAQKTTCAILDDGSLVCWGRGELGQFGDGTYTSSSTTARYVSLPAGRTAISITTGMEHVCAVLDDHSAWCWGNNSYGQIGDGTTTNRPMPTSVSFPAGLTVSVITTGSTHTCAIASNASVYCWGSHEEGELGLGQLSTGYRRDSDIPAWVNLSGGGAGPGAHASVGERDPDHDGIISIFDSTPWPADSCPPGQYLWDLHCVDASPGHYVPYHGMTEEFPCPEGTFNPDTGQSSCYDTTPGHYTNSTGSSTQTDCPPGTYQPDYGQTSCLDVDRGHYSNAGSASGILCPPSTYQPDTGQPSCSDADPGHYVSETGQFDQIQCSPGTYQPVAGQTSCFSASEGYYAPGFGSAEQLVCEPGAYSPSTGLDSCYPADPGYYVYEELATGQTPCPKGSHQPTPASIGCSLVNPGHYAPAPGTAFEIPCPAGTYQPDSGADHCIDADIGHHASGPGNFDQSPCDPGTYAFEGGTGDCLAADPGYYVPDSGASSQTACEVGEHQPDSGAPTCLDNEIGHYTDQTGTAEQIPCSPGTYQSSIGQTACIEADFGFHVPYSGSAGQIPCSPSTYQSSTGQVSCTDAEPGYFVSEHEASVPSACERGTYQSEGGQTECVDADPGYYVPSMGSPSQTPCERGTYQTSGGQHECIEAGPGYYVSTSAALSPTSCSPGTYQDSTAMMSCKEADVDHYVAESAAAGQSKCADGDSQPERGQTSCIGADNTMLIMGGVAVLAVLALTVMYRNSQKQKPAPKQRRKKRPPEGKQRRRRPPKGKRRKRPPSSE</sequence>
<reference evidence="3 4" key="1">
    <citation type="journal article" date="2015" name="Nat. Commun.">
        <title>Genomic and transcriptomic evidence for scavenging of diverse organic compounds by widespread deep-sea archaea.</title>
        <authorList>
            <person name="Li M."/>
            <person name="Baker B.J."/>
            <person name="Anantharaman K."/>
            <person name="Jain S."/>
            <person name="Breier J.A."/>
            <person name="Dick G.J."/>
        </authorList>
    </citation>
    <scope>NUCLEOTIDE SEQUENCE [LARGE SCALE GENOMIC DNA]</scope>
    <source>
        <strain evidence="3">Cayman_51_deep</strain>
    </source>
</reference>
<evidence type="ECO:0000256" key="1">
    <source>
        <dbReference type="SAM" id="MobiDB-lite"/>
    </source>
</evidence>
<dbReference type="EMBL" id="PSPG01000001">
    <property type="protein sequence ID" value="PXF22456.1"/>
    <property type="molecule type" value="Genomic_DNA"/>
</dbReference>
<dbReference type="Gene3D" id="2.10.50.10">
    <property type="entry name" value="Tumor Necrosis Factor Receptor, subunit A, domain 2"/>
    <property type="match status" value="4"/>
</dbReference>
<dbReference type="InterPro" id="IPR009091">
    <property type="entry name" value="RCC1/BLIP-II"/>
</dbReference>
<dbReference type="AlphaFoldDB" id="A0A2V3HU67"/>
<dbReference type="PROSITE" id="PS50012">
    <property type="entry name" value="RCC1_3"/>
    <property type="match status" value="5"/>
</dbReference>
<dbReference type="Proteomes" id="UP000248161">
    <property type="component" value="Unassembled WGS sequence"/>
</dbReference>
<name>A0A2V3HU67_9ARCH</name>
<dbReference type="GO" id="GO:0005085">
    <property type="term" value="F:guanyl-nucleotide exchange factor activity"/>
    <property type="evidence" value="ECO:0007669"/>
    <property type="project" value="TreeGrafter"/>
</dbReference>
<proteinExistence type="predicted"/>